<dbReference type="InterPro" id="IPR029063">
    <property type="entry name" value="SAM-dependent_MTases_sf"/>
</dbReference>
<keyword evidence="1" id="KW-0812">Transmembrane</keyword>
<evidence type="ECO:0000313" key="2">
    <source>
        <dbReference type="EMBL" id="KAD4386270.1"/>
    </source>
</evidence>
<dbReference type="OrthoDB" id="10017101at2759"/>
<feature type="transmembrane region" description="Helical" evidence="1">
    <location>
        <begin position="12"/>
        <end position="32"/>
    </location>
</feature>
<gene>
    <name evidence="2" type="ORF">E3N88_26439</name>
</gene>
<dbReference type="PANTHER" id="PTHR37886:SF1">
    <property type="entry name" value="S-ADENOSYL-L-METHIONINE-DEPENDENT METHYLTRANSFERASES SUPERFAMILY PROTEIN"/>
    <property type="match status" value="1"/>
</dbReference>
<reference evidence="2 3" key="1">
    <citation type="submission" date="2019-05" db="EMBL/GenBank/DDBJ databases">
        <title>Mikania micrantha, genome provides insights into the molecular mechanism of rapid growth.</title>
        <authorList>
            <person name="Liu B."/>
        </authorList>
    </citation>
    <scope>NUCLEOTIDE SEQUENCE [LARGE SCALE GENOMIC DNA]</scope>
    <source>
        <strain evidence="2">NLD-2019</strain>
        <tissue evidence="2">Leaf</tissue>
    </source>
</reference>
<protein>
    <submittedName>
        <fullName evidence="2">Uncharacterized protein</fullName>
    </submittedName>
</protein>
<keyword evidence="1" id="KW-1133">Transmembrane helix</keyword>
<dbReference type="PANTHER" id="PTHR37886">
    <property type="entry name" value="S-ADENOSYL-L-METHIONINE-DEPENDENT METHYLTRANSFERASES SUPERFAMILY PROTEIN"/>
    <property type="match status" value="1"/>
</dbReference>
<keyword evidence="3" id="KW-1185">Reference proteome</keyword>
<evidence type="ECO:0000256" key="1">
    <source>
        <dbReference type="SAM" id="Phobius"/>
    </source>
</evidence>
<proteinExistence type="predicted"/>
<organism evidence="2 3">
    <name type="scientific">Mikania micrantha</name>
    <name type="common">bitter vine</name>
    <dbReference type="NCBI Taxonomy" id="192012"/>
    <lineage>
        <taxon>Eukaryota</taxon>
        <taxon>Viridiplantae</taxon>
        <taxon>Streptophyta</taxon>
        <taxon>Embryophyta</taxon>
        <taxon>Tracheophyta</taxon>
        <taxon>Spermatophyta</taxon>
        <taxon>Magnoliopsida</taxon>
        <taxon>eudicotyledons</taxon>
        <taxon>Gunneridae</taxon>
        <taxon>Pentapetalae</taxon>
        <taxon>asterids</taxon>
        <taxon>campanulids</taxon>
        <taxon>Asterales</taxon>
        <taxon>Asteraceae</taxon>
        <taxon>Asteroideae</taxon>
        <taxon>Heliantheae alliance</taxon>
        <taxon>Eupatorieae</taxon>
        <taxon>Mikania</taxon>
    </lineage>
</organism>
<dbReference type="Proteomes" id="UP000326396">
    <property type="component" value="Linkage Group LG3"/>
</dbReference>
<comment type="caution">
    <text evidence="2">The sequence shown here is derived from an EMBL/GenBank/DDBJ whole genome shotgun (WGS) entry which is preliminary data.</text>
</comment>
<name>A0A5N6N989_9ASTR</name>
<accession>A0A5N6N989</accession>
<evidence type="ECO:0000313" key="3">
    <source>
        <dbReference type="Proteomes" id="UP000326396"/>
    </source>
</evidence>
<dbReference type="AlphaFoldDB" id="A0A5N6N989"/>
<dbReference type="EMBL" id="SZYD01000013">
    <property type="protein sequence ID" value="KAD4386270.1"/>
    <property type="molecule type" value="Genomic_DNA"/>
</dbReference>
<sequence length="384" mass="43692">MAPSSSSKTIVITVPALILSVAGAVIFLFFLMSSLSYSPPSCSCPTGSTAQTSQQQQRHQISATPEDIQWVKTQIEVNGLHMQDNVLRKGINPRTRAQQLQDLIQYKGISHYEQEDEAKNHTSLPFPSELLEEEHQSNYGEPWAGGRDVFEFLAESSKITPESRILEIGCGTLRVGLHFIRYLVPEHFHCLERDELSLMVVFSAVFLHMPDKLVWVGLERIVDRLKPLDGRIFVSHNVKFCLRLGGDECRKRLKGLGLEYKGKHTHDSLLFNHYEIWFEFRRGSDYVTPRNFQNNAYVSGNDDRNREIREIRLESTKLGLLGFPETHRGTLRASDWTLAVREAWAGNLNSPESGRAPPRAAPDLLKLYLNNLRPCEVVFMFNLA</sequence>
<keyword evidence="1" id="KW-0472">Membrane</keyword>
<dbReference type="SUPFAM" id="SSF53335">
    <property type="entry name" value="S-adenosyl-L-methionine-dependent methyltransferases"/>
    <property type="match status" value="1"/>
</dbReference>